<feature type="domain" description="Translation initiation factor IF-2 N-terminal" evidence="2">
    <location>
        <begin position="6"/>
        <end position="50"/>
    </location>
</feature>
<dbReference type="AlphaFoldDB" id="A0A365P4V6"/>
<feature type="region of interest" description="Disordered" evidence="1">
    <location>
        <begin position="47"/>
        <end position="111"/>
    </location>
</feature>
<feature type="compositionally biased region" description="Low complexity" evidence="1">
    <location>
        <begin position="52"/>
        <end position="74"/>
    </location>
</feature>
<dbReference type="Pfam" id="PF04760">
    <property type="entry name" value="IF2_N"/>
    <property type="match status" value="1"/>
</dbReference>
<gene>
    <name evidence="3" type="ORF">DQ226_18380</name>
</gene>
<dbReference type="Gene3D" id="1.10.10.2480">
    <property type="match status" value="1"/>
</dbReference>
<feature type="compositionally biased region" description="Low complexity" evidence="1">
    <location>
        <begin position="96"/>
        <end position="111"/>
    </location>
</feature>
<dbReference type="Proteomes" id="UP000252187">
    <property type="component" value="Unassembled WGS sequence"/>
</dbReference>
<proteinExistence type="predicted"/>
<sequence length="111" mass="10847">MAGKPRVHELAKEFGITSKELLTKLRDQGEFVKSASSTLEAPVVRRLREAHAPAGGDSAPAPSKSAGGAAPKPGCSLEAGTGPPSGRGSALGGSQPAAGPTPGAKPAAPTA</sequence>
<feature type="non-terminal residue" evidence="3">
    <location>
        <position position="111"/>
    </location>
</feature>
<keyword evidence="3" id="KW-0648">Protein biosynthesis</keyword>
<evidence type="ECO:0000259" key="2">
    <source>
        <dbReference type="Pfam" id="PF04760"/>
    </source>
</evidence>
<dbReference type="InterPro" id="IPR006847">
    <property type="entry name" value="IF2_N"/>
</dbReference>
<protein>
    <submittedName>
        <fullName evidence="3">Translation initiation factor IF-2</fullName>
    </submittedName>
</protein>
<dbReference type="GO" id="GO:0003743">
    <property type="term" value="F:translation initiation factor activity"/>
    <property type="evidence" value="ECO:0007669"/>
    <property type="project" value="UniProtKB-KW"/>
</dbReference>
<name>A0A365P4V6_9ACTN</name>
<evidence type="ECO:0000313" key="4">
    <source>
        <dbReference type="Proteomes" id="UP000252187"/>
    </source>
</evidence>
<accession>A0A365P4V6</accession>
<organism evidence="3 4">
    <name type="scientific">Dietzia maris</name>
    <dbReference type="NCBI Taxonomy" id="37915"/>
    <lineage>
        <taxon>Bacteria</taxon>
        <taxon>Bacillati</taxon>
        <taxon>Actinomycetota</taxon>
        <taxon>Actinomycetes</taxon>
        <taxon>Mycobacteriales</taxon>
        <taxon>Dietziaceae</taxon>
        <taxon>Dietzia</taxon>
    </lineage>
</organism>
<comment type="caution">
    <text evidence="3">The sequence shown here is derived from an EMBL/GenBank/DDBJ whole genome shotgun (WGS) entry which is preliminary data.</text>
</comment>
<keyword evidence="3" id="KW-0396">Initiation factor</keyword>
<dbReference type="EMBL" id="QNTT01000115">
    <property type="protein sequence ID" value="RBA29621.1"/>
    <property type="molecule type" value="Genomic_DNA"/>
</dbReference>
<evidence type="ECO:0000313" key="3">
    <source>
        <dbReference type="EMBL" id="RBA29621.1"/>
    </source>
</evidence>
<reference evidence="3 4" key="1">
    <citation type="submission" date="2018-06" db="EMBL/GenBank/DDBJ databases">
        <title>Whole genome sequencing of four bacterial strains from South Shetland trench revealing bio-synthetic gene clusters.</title>
        <authorList>
            <person name="Abdel-Mageed W.M."/>
            <person name="Lehri B."/>
            <person name="Jarmusch S.A."/>
            <person name="Miranda K."/>
            <person name="Goodfellow M."/>
            <person name="Jaspars M."/>
            <person name="Karlyshev A.V."/>
        </authorList>
    </citation>
    <scope>NUCLEOTIDE SEQUENCE [LARGE SCALE GENOMIC DNA]</scope>
    <source>
        <strain evidence="3 4">SST1</strain>
    </source>
</reference>
<evidence type="ECO:0000256" key="1">
    <source>
        <dbReference type="SAM" id="MobiDB-lite"/>
    </source>
</evidence>